<feature type="region of interest" description="Disordered" evidence="5">
    <location>
        <begin position="199"/>
        <end position="218"/>
    </location>
</feature>
<keyword evidence="7" id="KW-1185">Reference proteome</keyword>
<evidence type="ECO:0000256" key="5">
    <source>
        <dbReference type="SAM" id="MobiDB-lite"/>
    </source>
</evidence>
<dbReference type="SUPFAM" id="SSF54189">
    <property type="entry name" value="Ribosomal proteins S24e, L23 and L15e"/>
    <property type="match status" value="1"/>
</dbReference>
<dbReference type="GeneID" id="94334997"/>
<evidence type="ECO:0000256" key="2">
    <source>
        <dbReference type="ARBA" id="ARBA00022980"/>
    </source>
</evidence>
<dbReference type="GO" id="GO:0003735">
    <property type="term" value="F:structural constituent of ribosome"/>
    <property type="evidence" value="ECO:0007669"/>
    <property type="project" value="InterPro"/>
</dbReference>
<evidence type="ECO:0000256" key="1">
    <source>
        <dbReference type="ARBA" id="ARBA00006700"/>
    </source>
</evidence>
<evidence type="ECO:0000313" key="7">
    <source>
        <dbReference type="Proteomes" id="UP001214638"/>
    </source>
</evidence>
<dbReference type="GO" id="GO:0005762">
    <property type="term" value="C:mitochondrial large ribosomal subunit"/>
    <property type="evidence" value="ECO:0007669"/>
    <property type="project" value="TreeGrafter"/>
</dbReference>
<accession>A0AAD9UQ66</accession>
<dbReference type="InterPro" id="IPR012678">
    <property type="entry name" value="Ribosomal_uL23/eL15/eS24_sf"/>
</dbReference>
<dbReference type="InterPro" id="IPR013025">
    <property type="entry name" value="Ribosomal_uL23-like"/>
</dbReference>
<dbReference type="PANTHER" id="PTHR12059">
    <property type="entry name" value="RIBOSOMAL PROTEIN L23-RELATED"/>
    <property type="match status" value="1"/>
</dbReference>
<comment type="similarity">
    <text evidence="1">Belongs to the universal ribosomal protein uL23 family.</text>
</comment>
<reference evidence="6" key="1">
    <citation type="journal article" date="2023" name="Nat. Microbiol.">
        <title>Babesia duncani multi-omics identifies virulence factors and drug targets.</title>
        <authorList>
            <person name="Singh P."/>
            <person name="Lonardi S."/>
            <person name="Liang Q."/>
            <person name="Vydyam P."/>
            <person name="Khabirova E."/>
            <person name="Fang T."/>
            <person name="Gihaz S."/>
            <person name="Thekkiniath J."/>
            <person name="Munshi M."/>
            <person name="Abel S."/>
            <person name="Ciampossin L."/>
            <person name="Batugedara G."/>
            <person name="Gupta M."/>
            <person name="Lu X.M."/>
            <person name="Lenz T."/>
            <person name="Chakravarty S."/>
            <person name="Cornillot E."/>
            <person name="Hu Y."/>
            <person name="Ma W."/>
            <person name="Gonzalez L.M."/>
            <person name="Sanchez S."/>
            <person name="Estrada K."/>
            <person name="Sanchez-Flores A."/>
            <person name="Montero E."/>
            <person name="Harb O.S."/>
            <person name="Le Roch K.G."/>
            <person name="Mamoun C.B."/>
        </authorList>
    </citation>
    <scope>NUCLEOTIDE SEQUENCE</scope>
    <source>
        <strain evidence="6">WA1</strain>
    </source>
</reference>
<dbReference type="EMBL" id="JALLKP010000001">
    <property type="protein sequence ID" value="KAK2197696.1"/>
    <property type="molecule type" value="Genomic_DNA"/>
</dbReference>
<name>A0AAD9UQ66_9APIC</name>
<dbReference type="Pfam" id="PF00276">
    <property type="entry name" value="Ribosomal_L23"/>
    <property type="match status" value="1"/>
</dbReference>
<feature type="region of interest" description="Disordered" evidence="5">
    <location>
        <begin position="159"/>
        <end position="179"/>
    </location>
</feature>
<dbReference type="Gene3D" id="3.30.70.330">
    <property type="match status" value="1"/>
</dbReference>
<evidence type="ECO:0000313" key="6">
    <source>
        <dbReference type="EMBL" id="KAK2197696.1"/>
    </source>
</evidence>
<dbReference type="KEGG" id="bdw:94334997"/>
<keyword evidence="2 6" id="KW-0689">Ribosomal protein</keyword>
<sequence>MCVHRSGAFLERNRLALRVPINLTKFEIREYLRKLYDAKVIKVNTLIKVPRIKRDFSSRKPRYYRNGPMYKKALITLEDSVPDEVKMLGSDFDLGRNPAITRHNISYGKKGPPIYTRYLTAEHRGYKLPLTNLLADECDWELNPAISDNLAHQRMEPDANEPHIHTNDQSLTLPSELPPNPYPLVNLTPWRRRLGRLEQASGTPDAASSTPWNFPRPQ</sequence>
<evidence type="ECO:0000256" key="4">
    <source>
        <dbReference type="ARBA" id="ARBA00039977"/>
    </source>
</evidence>
<evidence type="ECO:0000256" key="3">
    <source>
        <dbReference type="ARBA" id="ARBA00023274"/>
    </source>
</evidence>
<dbReference type="RefSeq" id="XP_067804538.1">
    <property type="nucleotide sequence ID" value="XM_067945747.1"/>
</dbReference>
<dbReference type="AlphaFoldDB" id="A0AAD9UQ66"/>
<comment type="caution">
    <text evidence="6">The sequence shown here is derived from an EMBL/GenBank/DDBJ whole genome shotgun (WGS) entry which is preliminary data.</text>
</comment>
<proteinExistence type="inferred from homology"/>
<keyword evidence="3" id="KW-0687">Ribonucleoprotein</keyword>
<dbReference type="PANTHER" id="PTHR12059:SF5">
    <property type="entry name" value="LARGE RIBOSOMAL SUBUNIT PROTEIN UL23M"/>
    <property type="match status" value="1"/>
</dbReference>
<organism evidence="6 7">
    <name type="scientific">Babesia duncani</name>
    <dbReference type="NCBI Taxonomy" id="323732"/>
    <lineage>
        <taxon>Eukaryota</taxon>
        <taxon>Sar</taxon>
        <taxon>Alveolata</taxon>
        <taxon>Apicomplexa</taxon>
        <taxon>Aconoidasida</taxon>
        <taxon>Piroplasmida</taxon>
        <taxon>Babesiidae</taxon>
        <taxon>Babesia</taxon>
    </lineage>
</organism>
<feature type="compositionally biased region" description="Polar residues" evidence="5">
    <location>
        <begin position="200"/>
        <end position="212"/>
    </location>
</feature>
<dbReference type="InterPro" id="IPR012677">
    <property type="entry name" value="Nucleotide-bd_a/b_plait_sf"/>
</dbReference>
<dbReference type="Proteomes" id="UP001214638">
    <property type="component" value="Unassembled WGS sequence"/>
</dbReference>
<dbReference type="GO" id="GO:0032543">
    <property type="term" value="P:mitochondrial translation"/>
    <property type="evidence" value="ECO:0007669"/>
    <property type="project" value="TreeGrafter"/>
</dbReference>
<protein>
    <recommendedName>
        <fullName evidence="4">Large ribosomal subunit protein uL23m</fullName>
    </recommendedName>
</protein>
<gene>
    <name evidence="6" type="ORF">BdWA1_000699</name>
</gene>